<feature type="domain" description="UDP-glucose/GDP-mannose dehydrogenase N-terminal" evidence="1">
    <location>
        <begin position="1"/>
        <end position="102"/>
    </location>
</feature>
<dbReference type="Pfam" id="PF03721">
    <property type="entry name" value="UDPG_MGDP_dh_N"/>
    <property type="match status" value="1"/>
</dbReference>
<accession>A0ABS4H676</accession>
<proteinExistence type="predicted"/>
<dbReference type="PANTHER" id="PTHR43750">
    <property type="entry name" value="UDP-GLUCOSE 6-DEHYDROGENASE TUAD"/>
    <property type="match status" value="1"/>
</dbReference>
<organism evidence="2 3">
    <name type="scientific">Paenibacillus sediminis</name>
    <dbReference type="NCBI Taxonomy" id="664909"/>
    <lineage>
        <taxon>Bacteria</taxon>
        <taxon>Bacillati</taxon>
        <taxon>Bacillota</taxon>
        <taxon>Bacilli</taxon>
        <taxon>Bacillales</taxon>
        <taxon>Paenibacillaceae</taxon>
        <taxon>Paenibacillus</taxon>
    </lineage>
</organism>
<evidence type="ECO:0000313" key="3">
    <source>
        <dbReference type="Proteomes" id="UP001519273"/>
    </source>
</evidence>
<dbReference type="Gene3D" id="3.40.50.720">
    <property type="entry name" value="NAD(P)-binding Rossmann-like Domain"/>
    <property type="match status" value="1"/>
</dbReference>
<dbReference type="InterPro" id="IPR036291">
    <property type="entry name" value="NAD(P)-bd_dom_sf"/>
</dbReference>
<reference evidence="2 3" key="1">
    <citation type="submission" date="2021-03" db="EMBL/GenBank/DDBJ databases">
        <title>Genomic Encyclopedia of Type Strains, Phase IV (KMG-IV): sequencing the most valuable type-strain genomes for metagenomic binning, comparative biology and taxonomic classification.</title>
        <authorList>
            <person name="Goeker M."/>
        </authorList>
    </citation>
    <scope>NUCLEOTIDE SEQUENCE [LARGE SCALE GENOMIC DNA]</scope>
    <source>
        <strain evidence="2 3">DSM 23491</strain>
    </source>
</reference>
<keyword evidence="3" id="KW-1185">Reference proteome</keyword>
<comment type="caution">
    <text evidence="2">The sequence shown here is derived from an EMBL/GenBank/DDBJ whole genome shotgun (WGS) entry which is preliminary data.</text>
</comment>
<dbReference type="EMBL" id="JAGGKP010000008">
    <property type="protein sequence ID" value="MBP1937872.1"/>
    <property type="molecule type" value="Genomic_DNA"/>
</dbReference>
<dbReference type="RefSeq" id="WP_342454315.1">
    <property type="nucleotide sequence ID" value="NZ_CBCRVE010000009.1"/>
</dbReference>
<dbReference type="InterPro" id="IPR001732">
    <property type="entry name" value="UDP-Glc/GDP-Man_DH_N"/>
</dbReference>
<protein>
    <submittedName>
        <fullName evidence="2">UDP-glucose 6-dehydrogenase</fullName>
    </submittedName>
</protein>
<evidence type="ECO:0000313" key="2">
    <source>
        <dbReference type="EMBL" id="MBP1937872.1"/>
    </source>
</evidence>
<dbReference type="Proteomes" id="UP001519273">
    <property type="component" value="Unassembled WGS sequence"/>
</dbReference>
<evidence type="ECO:0000259" key="1">
    <source>
        <dbReference type="Pfam" id="PF03721"/>
    </source>
</evidence>
<sequence>MKILVIGTGYVGTTTALVFAEMGYKVTGLDADRNNIDLLGEGTLYFYEPGLESILVKHLQEGNIKFTTDSESAIKEADIIFICTETPSGLDGSADLQNMKEVSCIRIIV</sequence>
<dbReference type="PANTHER" id="PTHR43750:SF3">
    <property type="entry name" value="UDP-GLUCOSE 6-DEHYDROGENASE TUAD"/>
    <property type="match status" value="1"/>
</dbReference>
<gene>
    <name evidence="2" type="ORF">J2Z20_002789</name>
</gene>
<name>A0ABS4H676_9BACL</name>
<dbReference type="SUPFAM" id="SSF51735">
    <property type="entry name" value="NAD(P)-binding Rossmann-fold domains"/>
    <property type="match status" value="1"/>
</dbReference>